<evidence type="ECO:0000313" key="1">
    <source>
        <dbReference type="EMBL" id="VDL14327.1"/>
    </source>
</evidence>
<dbReference type="EMBL" id="UYSG01000028">
    <property type="protein sequence ID" value="VDL14327.1"/>
    <property type="molecule type" value="Genomic_DNA"/>
</dbReference>
<organism evidence="1 2">
    <name type="scientific">Hymenolepis diminuta</name>
    <name type="common">Rat tapeworm</name>
    <dbReference type="NCBI Taxonomy" id="6216"/>
    <lineage>
        <taxon>Eukaryota</taxon>
        <taxon>Metazoa</taxon>
        <taxon>Spiralia</taxon>
        <taxon>Lophotrochozoa</taxon>
        <taxon>Platyhelminthes</taxon>
        <taxon>Cestoda</taxon>
        <taxon>Eucestoda</taxon>
        <taxon>Cyclophyllidea</taxon>
        <taxon>Hymenolepididae</taxon>
        <taxon>Hymenolepis</taxon>
    </lineage>
</organism>
<protein>
    <submittedName>
        <fullName evidence="1">Uncharacterized protein</fullName>
    </submittedName>
</protein>
<reference evidence="1 2" key="1">
    <citation type="submission" date="2018-11" db="EMBL/GenBank/DDBJ databases">
        <authorList>
            <consortium name="Pathogen Informatics"/>
        </authorList>
    </citation>
    <scope>NUCLEOTIDE SEQUENCE [LARGE SCALE GENOMIC DNA]</scope>
</reference>
<evidence type="ECO:0000313" key="2">
    <source>
        <dbReference type="Proteomes" id="UP000274504"/>
    </source>
</evidence>
<sequence length="75" mass="8117">MEESITDDSRVDDEDLLCSFSSSSSFSSIVTLESRESAKNPKFPTHSISSLSEEVPFESCCGIIAPKANSSFCSE</sequence>
<proteinExistence type="predicted"/>
<gene>
    <name evidence="1" type="ORF">HDID_LOCUS242</name>
</gene>
<dbReference type="Proteomes" id="UP000274504">
    <property type="component" value="Unassembled WGS sequence"/>
</dbReference>
<dbReference type="AlphaFoldDB" id="A0A3P6XJN8"/>
<accession>A0A3P6XJN8</accession>
<name>A0A3P6XJN8_HYMDI</name>